<gene>
    <name evidence="11" type="ORF">EJC49_12480</name>
</gene>
<evidence type="ECO:0000256" key="5">
    <source>
        <dbReference type="ARBA" id="ARBA00022692"/>
    </source>
</evidence>
<evidence type="ECO:0000313" key="12">
    <source>
        <dbReference type="Proteomes" id="UP000278398"/>
    </source>
</evidence>
<evidence type="ECO:0000256" key="7">
    <source>
        <dbReference type="ARBA" id="ARBA00023136"/>
    </source>
</evidence>
<name>A0A3R9Y9B4_9HYPH</name>
<dbReference type="Pfam" id="PF04290">
    <property type="entry name" value="DctQ"/>
    <property type="match status" value="1"/>
</dbReference>
<dbReference type="PANTHER" id="PTHR35011">
    <property type="entry name" value="2,3-DIKETO-L-GULONATE TRAP TRANSPORTER SMALL PERMEASE PROTEIN YIAM"/>
    <property type="match status" value="1"/>
</dbReference>
<feature type="transmembrane region" description="Helical" evidence="9">
    <location>
        <begin position="135"/>
        <end position="154"/>
    </location>
</feature>
<evidence type="ECO:0000256" key="6">
    <source>
        <dbReference type="ARBA" id="ARBA00022989"/>
    </source>
</evidence>
<feature type="transmembrane region" description="Helical" evidence="9">
    <location>
        <begin position="92"/>
        <end position="115"/>
    </location>
</feature>
<evidence type="ECO:0000256" key="1">
    <source>
        <dbReference type="ARBA" id="ARBA00004429"/>
    </source>
</evidence>
<evidence type="ECO:0000256" key="8">
    <source>
        <dbReference type="ARBA" id="ARBA00038436"/>
    </source>
</evidence>
<evidence type="ECO:0000256" key="9">
    <source>
        <dbReference type="RuleBase" id="RU369079"/>
    </source>
</evidence>
<evidence type="ECO:0000256" key="2">
    <source>
        <dbReference type="ARBA" id="ARBA00022448"/>
    </source>
</evidence>
<keyword evidence="12" id="KW-1185">Reference proteome</keyword>
<dbReference type="GO" id="GO:0005886">
    <property type="term" value="C:plasma membrane"/>
    <property type="evidence" value="ECO:0007669"/>
    <property type="project" value="UniProtKB-SubCell"/>
</dbReference>
<evidence type="ECO:0000256" key="3">
    <source>
        <dbReference type="ARBA" id="ARBA00022475"/>
    </source>
</evidence>
<protein>
    <recommendedName>
        <fullName evidence="9">TRAP transporter small permease protein</fullName>
    </recommendedName>
</protein>
<proteinExistence type="inferred from homology"/>
<organism evidence="11 12">
    <name type="scientific">Aquibium carbonis</name>
    <dbReference type="NCBI Taxonomy" id="2495581"/>
    <lineage>
        <taxon>Bacteria</taxon>
        <taxon>Pseudomonadati</taxon>
        <taxon>Pseudomonadota</taxon>
        <taxon>Alphaproteobacteria</taxon>
        <taxon>Hyphomicrobiales</taxon>
        <taxon>Phyllobacteriaceae</taxon>
        <taxon>Aquibium</taxon>
    </lineage>
</organism>
<dbReference type="EMBL" id="RWKW01000042">
    <property type="protein sequence ID" value="RST86103.1"/>
    <property type="molecule type" value="Genomic_DNA"/>
</dbReference>
<evidence type="ECO:0000313" key="11">
    <source>
        <dbReference type="EMBL" id="RST86103.1"/>
    </source>
</evidence>
<evidence type="ECO:0000259" key="10">
    <source>
        <dbReference type="Pfam" id="PF04290"/>
    </source>
</evidence>
<comment type="caution">
    <text evidence="11">The sequence shown here is derived from an EMBL/GenBank/DDBJ whole genome shotgun (WGS) entry which is preliminary data.</text>
</comment>
<keyword evidence="4 9" id="KW-0997">Cell inner membrane</keyword>
<dbReference type="PANTHER" id="PTHR35011:SF10">
    <property type="entry name" value="TRAP TRANSPORTER SMALL PERMEASE PROTEIN"/>
    <property type="match status" value="1"/>
</dbReference>
<reference evidence="11 12" key="1">
    <citation type="submission" date="2018-12" db="EMBL/GenBank/DDBJ databases">
        <title>Mesorhizobium carbonis sp. nov., isolated from coal mine water.</title>
        <authorList>
            <person name="Xin W."/>
            <person name="Xu Z."/>
            <person name="Xiang F."/>
            <person name="Zhang J."/>
            <person name="Xi L."/>
            <person name="Liu J."/>
        </authorList>
    </citation>
    <scope>NUCLEOTIDE SEQUENCE [LARGE SCALE GENOMIC DNA]</scope>
    <source>
        <strain evidence="11 12">B2.3</strain>
    </source>
</reference>
<comment type="function">
    <text evidence="9">Part of the tripartite ATP-independent periplasmic (TRAP) transport system.</text>
</comment>
<dbReference type="RefSeq" id="WP_126700259.1">
    <property type="nucleotide sequence ID" value="NZ_RWKW01000042.1"/>
</dbReference>
<keyword evidence="7 9" id="KW-0472">Membrane</keyword>
<keyword evidence="2 9" id="KW-0813">Transport</keyword>
<dbReference type="GO" id="GO:0015740">
    <property type="term" value="P:C4-dicarboxylate transport"/>
    <property type="evidence" value="ECO:0007669"/>
    <property type="project" value="TreeGrafter"/>
</dbReference>
<comment type="subcellular location">
    <subcellularLocation>
        <location evidence="1 9">Cell inner membrane</location>
        <topology evidence="1 9">Multi-pass membrane protein</topology>
    </subcellularLocation>
</comment>
<evidence type="ECO:0000256" key="4">
    <source>
        <dbReference type="ARBA" id="ARBA00022519"/>
    </source>
</evidence>
<dbReference type="GO" id="GO:0022857">
    <property type="term" value="F:transmembrane transporter activity"/>
    <property type="evidence" value="ECO:0007669"/>
    <property type="project" value="UniProtKB-UniRule"/>
</dbReference>
<accession>A0A3R9Y9B4</accession>
<dbReference type="Proteomes" id="UP000278398">
    <property type="component" value="Unassembled WGS sequence"/>
</dbReference>
<feature type="transmembrane region" description="Helical" evidence="9">
    <location>
        <begin position="12"/>
        <end position="32"/>
    </location>
</feature>
<keyword evidence="6 9" id="KW-1133">Transmembrane helix</keyword>
<comment type="similarity">
    <text evidence="8 9">Belongs to the TRAP transporter small permease family.</text>
</comment>
<dbReference type="AlphaFoldDB" id="A0A3R9Y9B4"/>
<comment type="subunit">
    <text evidence="9">The complex comprises the extracytoplasmic solute receptor protein and the two transmembrane proteins.</text>
</comment>
<feature type="transmembrane region" description="Helical" evidence="9">
    <location>
        <begin position="52"/>
        <end position="71"/>
    </location>
</feature>
<dbReference type="InterPro" id="IPR055348">
    <property type="entry name" value="DctQ"/>
</dbReference>
<keyword evidence="5 9" id="KW-0812">Transmembrane</keyword>
<dbReference type="OrthoDB" id="6160477at2"/>
<keyword evidence="3" id="KW-1003">Cell membrane</keyword>
<feature type="domain" description="Tripartite ATP-independent periplasmic transporters DctQ component" evidence="10">
    <location>
        <begin position="26"/>
        <end position="156"/>
    </location>
</feature>
<dbReference type="InterPro" id="IPR007387">
    <property type="entry name" value="TRAP_DctQ"/>
</dbReference>
<sequence length="192" mass="20575">MEAIDTLVHRVSALFARLGGAMIVLIAVGVSVDVVTRNLLGRTILNSYEFSTYLFAISISFGMSYTALCGAHIRVDVLVTKLPTPVRRGLDFLSFLALAALAVLFAYLSVKLAWASTSRGVTSSSALAFPQGLPQSVWALGFAIFALTGILLTVRHAAHLLRGRGVDADNLGRFGQDQEVAEAVAEARHRET</sequence>